<feature type="chain" id="PRO_5024897259" description="Pilus formation protein N-terminal domain-containing protein" evidence="1">
    <location>
        <begin position="24"/>
        <end position="111"/>
    </location>
</feature>
<evidence type="ECO:0000313" key="3">
    <source>
        <dbReference type="Proteomes" id="UP000326354"/>
    </source>
</evidence>
<keyword evidence="1" id="KW-0732">Signal</keyword>
<organism evidence="2 3">
    <name type="scientific">Uabimicrobium amorphum</name>
    <dbReference type="NCBI Taxonomy" id="2596890"/>
    <lineage>
        <taxon>Bacteria</taxon>
        <taxon>Pseudomonadati</taxon>
        <taxon>Planctomycetota</taxon>
        <taxon>Candidatus Uabimicrobiia</taxon>
        <taxon>Candidatus Uabimicrobiales</taxon>
        <taxon>Candidatus Uabimicrobiaceae</taxon>
        <taxon>Candidatus Uabimicrobium</taxon>
    </lineage>
</organism>
<name>A0A5S9F6X2_UABAM</name>
<dbReference type="AlphaFoldDB" id="A0A5S9F6X2"/>
<gene>
    <name evidence="2" type="ORF">UABAM_06075</name>
</gene>
<evidence type="ECO:0000313" key="2">
    <source>
        <dbReference type="EMBL" id="BBM87663.1"/>
    </source>
</evidence>
<keyword evidence="3" id="KW-1185">Reference proteome</keyword>
<protein>
    <recommendedName>
        <fullName evidence="4">Pilus formation protein N-terminal domain-containing protein</fullName>
    </recommendedName>
</protein>
<proteinExistence type="predicted"/>
<sequence length="111" mass="12011">MNKKIISAIAIVLVCVASFCVYQQNTYAQSSPTTLSTLDVLEELVGQKIILRSGSKRRPMTFHAIGSRPEVGINLVFISGIGETIYVPFSQIRSVSISSVKMVAVAEGVIH</sequence>
<dbReference type="KEGG" id="uam:UABAM_06075"/>
<accession>A0A5S9F6X2</accession>
<evidence type="ECO:0008006" key="4">
    <source>
        <dbReference type="Google" id="ProtNLM"/>
    </source>
</evidence>
<dbReference type="Proteomes" id="UP000326354">
    <property type="component" value="Chromosome"/>
</dbReference>
<dbReference type="EMBL" id="AP019860">
    <property type="protein sequence ID" value="BBM87663.1"/>
    <property type="molecule type" value="Genomic_DNA"/>
</dbReference>
<reference evidence="2 3" key="1">
    <citation type="submission" date="2019-08" db="EMBL/GenBank/DDBJ databases">
        <title>Complete genome sequence of Candidatus Uab amorphum.</title>
        <authorList>
            <person name="Shiratori T."/>
            <person name="Suzuki S."/>
            <person name="Kakizawa Y."/>
            <person name="Ishida K."/>
        </authorList>
    </citation>
    <scope>NUCLEOTIDE SEQUENCE [LARGE SCALE GENOMIC DNA]</scope>
    <source>
        <strain evidence="2 3">SRT547</strain>
    </source>
</reference>
<dbReference type="RefSeq" id="WP_151971669.1">
    <property type="nucleotide sequence ID" value="NZ_AP019860.1"/>
</dbReference>
<evidence type="ECO:0000256" key="1">
    <source>
        <dbReference type="SAM" id="SignalP"/>
    </source>
</evidence>
<feature type="signal peptide" evidence="1">
    <location>
        <begin position="1"/>
        <end position="23"/>
    </location>
</feature>